<keyword evidence="2" id="KW-1133">Transmembrane helix</keyword>
<dbReference type="Proteomes" id="UP000240996">
    <property type="component" value="Unassembled WGS sequence"/>
</dbReference>
<feature type="chain" id="PRO_5015425817" evidence="3">
    <location>
        <begin position="25"/>
        <end position="447"/>
    </location>
</feature>
<name>A0A2T4YT16_9SPHN</name>
<feature type="compositionally biased region" description="Low complexity" evidence="1">
    <location>
        <begin position="135"/>
        <end position="146"/>
    </location>
</feature>
<feature type="signal peptide" evidence="3">
    <location>
        <begin position="1"/>
        <end position="24"/>
    </location>
</feature>
<organism evidence="4 5">
    <name type="scientific">Sphingomonas aerolata</name>
    <dbReference type="NCBI Taxonomy" id="185951"/>
    <lineage>
        <taxon>Bacteria</taxon>
        <taxon>Pseudomonadati</taxon>
        <taxon>Pseudomonadota</taxon>
        <taxon>Alphaproteobacteria</taxon>
        <taxon>Sphingomonadales</taxon>
        <taxon>Sphingomonadaceae</taxon>
        <taxon>Sphingomonas</taxon>
    </lineage>
</organism>
<dbReference type="RefSeq" id="WP_107929827.1">
    <property type="nucleotide sequence ID" value="NZ_PZZN01000001.1"/>
</dbReference>
<dbReference type="AlphaFoldDB" id="A0A2T4YT16"/>
<evidence type="ECO:0000256" key="1">
    <source>
        <dbReference type="SAM" id="MobiDB-lite"/>
    </source>
</evidence>
<evidence type="ECO:0000313" key="4">
    <source>
        <dbReference type="EMBL" id="PTM46950.1"/>
    </source>
</evidence>
<feature type="transmembrane region" description="Helical" evidence="2">
    <location>
        <begin position="187"/>
        <end position="204"/>
    </location>
</feature>
<keyword evidence="5" id="KW-1185">Reference proteome</keyword>
<feature type="compositionally biased region" description="Low complexity" evidence="1">
    <location>
        <begin position="152"/>
        <end position="171"/>
    </location>
</feature>
<evidence type="ECO:0000313" key="5">
    <source>
        <dbReference type="Proteomes" id="UP000240996"/>
    </source>
</evidence>
<dbReference type="EMBL" id="PZZN01000001">
    <property type="protein sequence ID" value="PTM46950.1"/>
    <property type="molecule type" value="Genomic_DNA"/>
</dbReference>
<keyword evidence="2" id="KW-0812">Transmembrane</keyword>
<protein>
    <submittedName>
        <fullName evidence="4">Uncharacterized protein</fullName>
    </submittedName>
</protein>
<proteinExistence type="predicted"/>
<feature type="compositionally biased region" description="Low complexity" evidence="1">
    <location>
        <begin position="74"/>
        <end position="96"/>
    </location>
</feature>
<feature type="region of interest" description="Disordered" evidence="1">
    <location>
        <begin position="27"/>
        <end position="175"/>
    </location>
</feature>
<keyword evidence="3" id="KW-0732">Signal</keyword>
<comment type="caution">
    <text evidence="4">The sequence shown here is derived from an EMBL/GenBank/DDBJ whole genome shotgun (WGS) entry which is preliminary data.</text>
</comment>
<reference evidence="4 5" key="1">
    <citation type="submission" date="2018-04" db="EMBL/GenBank/DDBJ databases">
        <title>Genomic Encyclopedia of Type Strains, Phase III (KMG-III): the genomes of soil and plant-associated and newly described type strains.</title>
        <authorList>
            <person name="Whitman W."/>
        </authorList>
    </citation>
    <scope>NUCLEOTIDE SEQUENCE [LARGE SCALE GENOMIC DNA]</scope>
    <source>
        <strain evidence="4 5">NW12</strain>
    </source>
</reference>
<accession>A0A2T4YT16</accession>
<keyword evidence="2" id="KW-0472">Membrane</keyword>
<gene>
    <name evidence="4" type="ORF">C8J24_0330</name>
</gene>
<feature type="compositionally biased region" description="Basic and acidic residues" evidence="1">
    <location>
        <begin position="97"/>
        <end position="106"/>
    </location>
</feature>
<sequence length="447" mass="46497">MSIQWRRALLIVPAGLALAPPVVAQEAGQTSDAASQQSTPPAPAGTVRGLEPLQARDTGTAAVPVPDTPRLVLPAPATAEAPPRSRTPARAPATRTADPDTPRAARVDAATTSRRAAEPLPSAAPRDAADLRTNPAPASTATTAPTAPAPAVPATTASPEVAPAAAPSSASNERTIAAPQQGRAMPFWLWLAVIPIVVIALWLLRRGPRKRHDRLDYHEPEPLIEAEAPPARPLPPLPTPVPVPPSPARVVTPTPAIAPPSPPEPATAATPQFLDRRAREPERARLSVELRPLRAGLNLLSATAECELVVTNVGAGVAEAIRVQAVLLSAHAGQDADLTAVNAGQVPRPATAPFTLAPGESRTIRTVSAMSREAIHSMTAADRPMFVPIVAVNIRYASGAIAGQTARAWAIGVERVDSAKLAPFWLDIPARMYDGIAARPHAPAIIV</sequence>
<evidence type="ECO:0000256" key="3">
    <source>
        <dbReference type="SAM" id="SignalP"/>
    </source>
</evidence>
<evidence type="ECO:0000256" key="2">
    <source>
        <dbReference type="SAM" id="Phobius"/>
    </source>
</evidence>